<name>A0ACB9S7L6_9MYRT</name>
<sequence length="333" mass="37160">MTTSFLLSLCWRISLCLKSHHVNVIFLLFLNNGSSPEFNSKTRFNLRDDTIRDGISSSLILYNSFSEPFLPRGKGEKGKSTSTWNQAMDIEDWELLPTDGGLIELSEGNPDKMIFHEKLIGEYYDPKGVFNRDYFNSRKRVDPPGSSYSRVPSQLVPVSTLLDRPISNTRNKESIPEPTDKGDSVQITEKTMDPEQDMVSQVFFKKMETEFVDMKMDSPRSGNSPTPRGITLQVDVGSFQFDEEGGDLVSACSQRKKPRKQHNEVNPGDGVGKEGVAWEGSKGGFNIWKWSLTGVGALCSFGFAAATICIFIVGSSNQNQKLQLQICADDKVE</sequence>
<accession>A0ACB9S7L6</accession>
<gene>
    <name evidence="1" type="ORF">MLD38_004564</name>
</gene>
<evidence type="ECO:0000313" key="1">
    <source>
        <dbReference type="EMBL" id="KAI4386648.1"/>
    </source>
</evidence>
<evidence type="ECO:0000313" key="2">
    <source>
        <dbReference type="Proteomes" id="UP001057402"/>
    </source>
</evidence>
<dbReference type="EMBL" id="CM042881">
    <property type="protein sequence ID" value="KAI4386648.1"/>
    <property type="molecule type" value="Genomic_DNA"/>
</dbReference>
<dbReference type="Proteomes" id="UP001057402">
    <property type="component" value="Chromosome 2"/>
</dbReference>
<keyword evidence="2" id="KW-1185">Reference proteome</keyword>
<proteinExistence type="predicted"/>
<reference evidence="2" key="1">
    <citation type="journal article" date="2023" name="Front. Plant Sci.">
        <title>Chromosomal-level genome assembly of Melastoma candidum provides insights into trichome evolution.</title>
        <authorList>
            <person name="Zhong Y."/>
            <person name="Wu W."/>
            <person name="Sun C."/>
            <person name="Zou P."/>
            <person name="Liu Y."/>
            <person name="Dai S."/>
            <person name="Zhou R."/>
        </authorList>
    </citation>
    <scope>NUCLEOTIDE SEQUENCE [LARGE SCALE GENOMIC DNA]</scope>
</reference>
<protein>
    <submittedName>
        <fullName evidence="1">Uncharacterized protein</fullName>
    </submittedName>
</protein>
<organism evidence="1 2">
    <name type="scientific">Melastoma candidum</name>
    <dbReference type="NCBI Taxonomy" id="119954"/>
    <lineage>
        <taxon>Eukaryota</taxon>
        <taxon>Viridiplantae</taxon>
        <taxon>Streptophyta</taxon>
        <taxon>Embryophyta</taxon>
        <taxon>Tracheophyta</taxon>
        <taxon>Spermatophyta</taxon>
        <taxon>Magnoliopsida</taxon>
        <taxon>eudicotyledons</taxon>
        <taxon>Gunneridae</taxon>
        <taxon>Pentapetalae</taxon>
        <taxon>rosids</taxon>
        <taxon>malvids</taxon>
        <taxon>Myrtales</taxon>
        <taxon>Melastomataceae</taxon>
        <taxon>Melastomatoideae</taxon>
        <taxon>Melastomateae</taxon>
        <taxon>Melastoma</taxon>
    </lineage>
</organism>
<comment type="caution">
    <text evidence="1">The sequence shown here is derived from an EMBL/GenBank/DDBJ whole genome shotgun (WGS) entry which is preliminary data.</text>
</comment>